<dbReference type="GO" id="GO:0008270">
    <property type="term" value="F:zinc ion binding"/>
    <property type="evidence" value="ECO:0007669"/>
    <property type="project" value="UniProtKB-KW"/>
</dbReference>
<evidence type="ECO:0000256" key="6">
    <source>
        <dbReference type="ARBA" id="ARBA00022786"/>
    </source>
</evidence>
<keyword evidence="4" id="KW-0479">Metal-binding</keyword>
<evidence type="ECO:0000256" key="7">
    <source>
        <dbReference type="ARBA" id="ARBA00022833"/>
    </source>
</evidence>
<keyword evidence="7" id="KW-0862">Zinc</keyword>
<evidence type="ECO:0000256" key="3">
    <source>
        <dbReference type="ARBA" id="ARBA00022679"/>
    </source>
</evidence>
<dbReference type="EMBL" id="JACGCM010001659">
    <property type="protein sequence ID" value="KAF6151935.1"/>
    <property type="molecule type" value="Genomic_DNA"/>
</dbReference>
<feature type="region of interest" description="Disordered" evidence="9">
    <location>
        <begin position="176"/>
        <end position="197"/>
    </location>
</feature>
<dbReference type="OrthoDB" id="8062037at2759"/>
<dbReference type="SMART" id="SM00184">
    <property type="entry name" value="RING"/>
    <property type="match status" value="1"/>
</dbReference>
<keyword evidence="12" id="KW-1185">Reference proteome</keyword>
<evidence type="ECO:0000256" key="4">
    <source>
        <dbReference type="ARBA" id="ARBA00022723"/>
    </source>
</evidence>
<evidence type="ECO:0000256" key="1">
    <source>
        <dbReference type="ARBA" id="ARBA00000900"/>
    </source>
</evidence>
<evidence type="ECO:0000256" key="5">
    <source>
        <dbReference type="ARBA" id="ARBA00022771"/>
    </source>
</evidence>
<keyword evidence="3" id="KW-0808">Transferase</keyword>
<organism evidence="11 12">
    <name type="scientific">Kingdonia uniflora</name>
    <dbReference type="NCBI Taxonomy" id="39325"/>
    <lineage>
        <taxon>Eukaryota</taxon>
        <taxon>Viridiplantae</taxon>
        <taxon>Streptophyta</taxon>
        <taxon>Embryophyta</taxon>
        <taxon>Tracheophyta</taxon>
        <taxon>Spermatophyta</taxon>
        <taxon>Magnoliopsida</taxon>
        <taxon>Ranunculales</taxon>
        <taxon>Circaeasteraceae</taxon>
        <taxon>Kingdonia</taxon>
    </lineage>
</organism>
<evidence type="ECO:0000256" key="8">
    <source>
        <dbReference type="PROSITE-ProRule" id="PRU00175"/>
    </source>
</evidence>
<comment type="catalytic activity">
    <reaction evidence="1">
        <text>S-ubiquitinyl-[E2 ubiquitin-conjugating enzyme]-L-cysteine + [acceptor protein]-L-lysine = [E2 ubiquitin-conjugating enzyme]-L-cysteine + N(6)-ubiquitinyl-[acceptor protein]-L-lysine.</text>
        <dbReference type="EC" id="2.3.2.27"/>
    </reaction>
</comment>
<dbReference type="PANTHER" id="PTHR15710:SF4">
    <property type="entry name" value="E3 UBIQUITIN-PROTEIN LIGASE AIP2"/>
    <property type="match status" value="1"/>
</dbReference>
<reference evidence="11 12" key="1">
    <citation type="journal article" date="2020" name="IScience">
        <title>Genome Sequencing of the Endangered Kingdonia uniflora (Circaeasteraceae, Ranunculales) Reveals Potential Mechanisms of Evolutionary Specialization.</title>
        <authorList>
            <person name="Sun Y."/>
            <person name="Deng T."/>
            <person name="Zhang A."/>
            <person name="Moore M.J."/>
            <person name="Landis J.B."/>
            <person name="Lin N."/>
            <person name="Zhang H."/>
            <person name="Zhang X."/>
            <person name="Huang J."/>
            <person name="Zhang X."/>
            <person name="Sun H."/>
            <person name="Wang H."/>
        </authorList>
    </citation>
    <scope>NUCLEOTIDE SEQUENCE [LARGE SCALE GENOMIC DNA]</scope>
    <source>
        <strain evidence="11">TB1705</strain>
        <tissue evidence="11">Leaf</tissue>
    </source>
</reference>
<dbReference type="PANTHER" id="PTHR15710">
    <property type="entry name" value="E3 UBIQUITIN-PROTEIN LIGASE PRAJA"/>
    <property type="match status" value="1"/>
</dbReference>
<keyword evidence="5 8" id="KW-0863">Zinc-finger</keyword>
<dbReference type="AlphaFoldDB" id="A0A7J7MAM1"/>
<comment type="caution">
    <text evidence="11">The sequence shown here is derived from an EMBL/GenBank/DDBJ whole genome shotgun (WGS) entry which is preliminary data.</text>
</comment>
<dbReference type="PROSITE" id="PS50089">
    <property type="entry name" value="ZF_RING_2"/>
    <property type="match status" value="1"/>
</dbReference>
<dbReference type="SUPFAM" id="SSF57850">
    <property type="entry name" value="RING/U-box"/>
    <property type="match status" value="1"/>
</dbReference>
<dbReference type="InterPro" id="IPR013083">
    <property type="entry name" value="Znf_RING/FYVE/PHD"/>
</dbReference>
<protein>
    <recommendedName>
        <fullName evidence="2">RING-type E3 ubiquitin transferase</fullName>
        <ecNumber evidence="2">2.3.2.27</ecNumber>
    </recommendedName>
</protein>
<evidence type="ECO:0000256" key="9">
    <source>
        <dbReference type="SAM" id="MobiDB-lite"/>
    </source>
</evidence>
<evidence type="ECO:0000313" key="11">
    <source>
        <dbReference type="EMBL" id="KAF6151935.1"/>
    </source>
</evidence>
<dbReference type="GO" id="GO:0061630">
    <property type="term" value="F:ubiquitin protein ligase activity"/>
    <property type="evidence" value="ECO:0007669"/>
    <property type="project" value="UniProtKB-EC"/>
</dbReference>
<dbReference type="EC" id="2.3.2.27" evidence="2"/>
<evidence type="ECO:0000256" key="2">
    <source>
        <dbReference type="ARBA" id="ARBA00012483"/>
    </source>
</evidence>
<dbReference type="GO" id="GO:0005737">
    <property type="term" value="C:cytoplasm"/>
    <property type="evidence" value="ECO:0007669"/>
    <property type="project" value="TreeGrafter"/>
</dbReference>
<feature type="region of interest" description="Disordered" evidence="9">
    <location>
        <begin position="1"/>
        <end position="24"/>
    </location>
</feature>
<feature type="domain" description="RING-type" evidence="10">
    <location>
        <begin position="125"/>
        <end position="166"/>
    </location>
</feature>
<sequence length="197" mass="21577">MGNRFASQSTTTTTNHIDANPSISMGTSRSTIEVANELLATLAASSQPHNNNNVRASELMDELVISIEDITGLQTLNANIQASLQRLAGAPLRPPPASKQLVANLPVITITDEILSRLGSEASGCIVCRENLITYDKMQQLPCNHLFHPLCLKPWLDAHNSCPVCRYELPTDNQAYESRKKREKEAPEDRTSAANIN</sequence>
<name>A0A7J7MAM1_9MAGN</name>
<dbReference type="GO" id="GO:0016567">
    <property type="term" value="P:protein ubiquitination"/>
    <property type="evidence" value="ECO:0007669"/>
    <property type="project" value="TreeGrafter"/>
</dbReference>
<evidence type="ECO:0000259" key="10">
    <source>
        <dbReference type="PROSITE" id="PS50089"/>
    </source>
</evidence>
<dbReference type="Gene3D" id="3.30.40.10">
    <property type="entry name" value="Zinc/RING finger domain, C3HC4 (zinc finger)"/>
    <property type="match status" value="1"/>
</dbReference>
<dbReference type="Pfam" id="PF13639">
    <property type="entry name" value="zf-RING_2"/>
    <property type="match status" value="1"/>
</dbReference>
<evidence type="ECO:0000313" key="12">
    <source>
        <dbReference type="Proteomes" id="UP000541444"/>
    </source>
</evidence>
<feature type="compositionally biased region" description="Basic and acidic residues" evidence="9">
    <location>
        <begin position="177"/>
        <end position="191"/>
    </location>
</feature>
<dbReference type="Proteomes" id="UP000541444">
    <property type="component" value="Unassembled WGS sequence"/>
</dbReference>
<gene>
    <name evidence="11" type="ORF">GIB67_010509</name>
</gene>
<dbReference type="InterPro" id="IPR001841">
    <property type="entry name" value="Znf_RING"/>
</dbReference>
<proteinExistence type="predicted"/>
<keyword evidence="6" id="KW-0833">Ubl conjugation pathway</keyword>
<accession>A0A7J7MAM1</accession>
<dbReference type="FunFam" id="3.30.40.10:FF:000127">
    <property type="entry name" value="E3 ubiquitin-protein ligase RNF181"/>
    <property type="match status" value="1"/>
</dbReference>